<keyword evidence="2" id="KW-1185">Reference proteome</keyword>
<organism evidence="1 2">
    <name type="scientific">Cichorium intybus</name>
    <name type="common">Chicory</name>
    <dbReference type="NCBI Taxonomy" id="13427"/>
    <lineage>
        <taxon>Eukaryota</taxon>
        <taxon>Viridiplantae</taxon>
        <taxon>Streptophyta</taxon>
        <taxon>Embryophyta</taxon>
        <taxon>Tracheophyta</taxon>
        <taxon>Spermatophyta</taxon>
        <taxon>Magnoliopsida</taxon>
        <taxon>eudicotyledons</taxon>
        <taxon>Gunneridae</taxon>
        <taxon>Pentapetalae</taxon>
        <taxon>asterids</taxon>
        <taxon>campanulids</taxon>
        <taxon>Asterales</taxon>
        <taxon>Asteraceae</taxon>
        <taxon>Cichorioideae</taxon>
        <taxon>Cichorieae</taxon>
        <taxon>Cichoriinae</taxon>
        <taxon>Cichorium</taxon>
    </lineage>
</organism>
<accession>A0ACB9AI27</accession>
<comment type="caution">
    <text evidence="1">The sequence shown here is derived from an EMBL/GenBank/DDBJ whole genome shotgun (WGS) entry which is preliminary data.</text>
</comment>
<sequence>MPEERTGSVPETKPVQECADTHRGSATKTGRGTETEPVQEPHDTSNTHKGSRIGIGSSEKDTGEAHGRKRKASESLTLLALSKKVVPKYASGCSEDNPITL</sequence>
<dbReference type="EMBL" id="CM042015">
    <property type="protein sequence ID" value="KAI3709498.1"/>
    <property type="molecule type" value="Genomic_DNA"/>
</dbReference>
<gene>
    <name evidence="1" type="ORF">L2E82_39260</name>
</gene>
<evidence type="ECO:0000313" key="1">
    <source>
        <dbReference type="EMBL" id="KAI3709498.1"/>
    </source>
</evidence>
<evidence type="ECO:0000313" key="2">
    <source>
        <dbReference type="Proteomes" id="UP001055811"/>
    </source>
</evidence>
<proteinExistence type="predicted"/>
<reference evidence="2" key="1">
    <citation type="journal article" date="2022" name="Mol. Ecol. Resour.">
        <title>The genomes of chicory, endive, great burdock and yacon provide insights into Asteraceae palaeo-polyploidization history and plant inulin production.</title>
        <authorList>
            <person name="Fan W."/>
            <person name="Wang S."/>
            <person name="Wang H."/>
            <person name="Wang A."/>
            <person name="Jiang F."/>
            <person name="Liu H."/>
            <person name="Zhao H."/>
            <person name="Xu D."/>
            <person name="Zhang Y."/>
        </authorList>
    </citation>
    <scope>NUCLEOTIDE SEQUENCE [LARGE SCALE GENOMIC DNA]</scope>
    <source>
        <strain evidence="2">cv. Punajuju</strain>
    </source>
</reference>
<protein>
    <submittedName>
        <fullName evidence="1">Uncharacterized protein</fullName>
    </submittedName>
</protein>
<reference evidence="1 2" key="2">
    <citation type="journal article" date="2022" name="Mol. Ecol. Resour.">
        <title>The genomes of chicory, endive, great burdock and yacon provide insights into Asteraceae paleo-polyploidization history and plant inulin production.</title>
        <authorList>
            <person name="Fan W."/>
            <person name="Wang S."/>
            <person name="Wang H."/>
            <person name="Wang A."/>
            <person name="Jiang F."/>
            <person name="Liu H."/>
            <person name="Zhao H."/>
            <person name="Xu D."/>
            <person name="Zhang Y."/>
        </authorList>
    </citation>
    <scope>NUCLEOTIDE SEQUENCE [LARGE SCALE GENOMIC DNA]</scope>
    <source>
        <strain evidence="2">cv. Punajuju</strain>
        <tissue evidence="1">Leaves</tissue>
    </source>
</reference>
<name>A0ACB9AI27_CICIN</name>
<dbReference type="Proteomes" id="UP001055811">
    <property type="component" value="Linkage Group LG07"/>
</dbReference>